<dbReference type="WBParaSite" id="EgrG_000325100">
    <property type="protein sequence ID" value="EgrG_000325100"/>
    <property type="gene ID" value="EgrG_000325100"/>
</dbReference>
<dbReference type="PANTHER" id="PTHR18849">
    <property type="entry name" value="LEUCINE RICH REPEAT PROTEIN"/>
    <property type="match status" value="1"/>
</dbReference>
<organism evidence="6">
    <name type="scientific">Echinococcus granulosus</name>
    <name type="common">Hydatid tapeworm</name>
    <dbReference type="NCBI Taxonomy" id="6210"/>
    <lineage>
        <taxon>Eukaryota</taxon>
        <taxon>Metazoa</taxon>
        <taxon>Spiralia</taxon>
        <taxon>Lophotrochozoa</taxon>
        <taxon>Platyhelminthes</taxon>
        <taxon>Cestoda</taxon>
        <taxon>Eucestoda</taxon>
        <taxon>Cyclophyllidea</taxon>
        <taxon>Taeniidae</taxon>
        <taxon>Echinococcus</taxon>
        <taxon>Echinococcus granulosus group</taxon>
    </lineage>
</organism>
<dbReference type="EMBL" id="LK028589">
    <property type="protein sequence ID" value="CDS23278.1"/>
    <property type="molecule type" value="Genomic_DNA"/>
</dbReference>
<dbReference type="PANTHER" id="PTHR18849:SF0">
    <property type="entry name" value="CILIA- AND FLAGELLA-ASSOCIATED PROTEIN 410-RELATED"/>
    <property type="match status" value="1"/>
</dbReference>
<dbReference type="InterPro" id="IPR032675">
    <property type="entry name" value="LRR_dom_sf"/>
</dbReference>
<dbReference type="Pfam" id="PF01302">
    <property type="entry name" value="CAP_GLY"/>
    <property type="match status" value="1"/>
</dbReference>
<dbReference type="Gene3D" id="2.30.30.190">
    <property type="entry name" value="CAP Gly-rich-like domain"/>
    <property type="match status" value="1"/>
</dbReference>
<dbReference type="PROSITE" id="PS50245">
    <property type="entry name" value="CAP_GLY_2"/>
    <property type="match status" value="1"/>
</dbReference>
<dbReference type="Pfam" id="PF14580">
    <property type="entry name" value="LRR_9"/>
    <property type="match status" value="1"/>
</dbReference>
<gene>
    <name evidence="6" type="ORF">EgrG_000325100</name>
</gene>
<dbReference type="Gene3D" id="3.80.10.10">
    <property type="entry name" value="Ribonuclease Inhibitor"/>
    <property type="match status" value="2"/>
</dbReference>
<dbReference type="SUPFAM" id="SSF74924">
    <property type="entry name" value="Cap-Gly domain"/>
    <property type="match status" value="1"/>
</dbReference>
<dbReference type="SMART" id="SM01052">
    <property type="entry name" value="CAP_GLY"/>
    <property type="match status" value="1"/>
</dbReference>
<reference evidence="6" key="2">
    <citation type="submission" date="2014-06" db="EMBL/GenBank/DDBJ databases">
        <authorList>
            <person name="Aslett M."/>
        </authorList>
    </citation>
    <scope>NUCLEOTIDE SEQUENCE</scope>
</reference>
<evidence type="ECO:0000256" key="4">
    <source>
        <dbReference type="ARBA" id="ARBA00030180"/>
    </source>
</evidence>
<dbReference type="Gene3D" id="3.10.20.90">
    <property type="entry name" value="Phosphatidylinositol 3-kinase Catalytic Subunit, Chain A, domain 1"/>
    <property type="match status" value="1"/>
</dbReference>
<dbReference type="Proteomes" id="UP000492820">
    <property type="component" value="Unassembled WGS sequence"/>
</dbReference>
<evidence type="ECO:0000259" key="5">
    <source>
        <dbReference type="PROSITE" id="PS50245"/>
    </source>
</evidence>
<reference evidence="8" key="3">
    <citation type="submission" date="2020-10" db="UniProtKB">
        <authorList>
            <consortium name="WormBaseParasite"/>
        </authorList>
    </citation>
    <scope>IDENTIFICATION</scope>
</reference>
<name>A0A068X030_ECHGR</name>
<proteinExistence type="predicted"/>
<evidence type="ECO:0000256" key="3">
    <source>
        <dbReference type="ARBA" id="ARBA00022737"/>
    </source>
</evidence>
<reference evidence="6 7" key="1">
    <citation type="journal article" date="2013" name="Nature">
        <title>The genomes of four tapeworm species reveal adaptations to parasitism.</title>
        <authorList>
            <person name="Tsai I.J."/>
            <person name="Zarowiecki M."/>
            <person name="Holroyd N."/>
            <person name="Garciarrubio A."/>
            <person name="Sanchez-Flores A."/>
            <person name="Brooks K.L."/>
            <person name="Tracey A."/>
            <person name="Bobes R.J."/>
            <person name="Fragoso G."/>
            <person name="Sciutto E."/>
            <person name="Aslett M."/>
            <person name="Beasley H."/>
            <person name="Bennett H.M."/>
            <person name="Cai J."/>
            <person name="Camicia F."/>
            <person name="Clark R."/>
            <person name="Cucher M."/>
            <person name="De Silva N."/>
            <person name="Day T.A."/>
            <person name="Deplazes P."/>
            <person name="Estrada K."/>
            <person name="Fernandez C."/>
            <person name="Holland P.W."/>
            <person name="Hou J."/>
            <person name="Hu S."/>
            <person name="Huckvale T."/>
            <person name="Hung S.S."/>
            <person name="Kamenetzky L."/>
            <person name="Keane J.A."/>
            <person name="Kiss F."/>
            <person name="Koziol U."/>
            <person name="Lambert O."/>
            <person name="Liu K."/>
            <person name="Luo X."/>
            <person name="Luo Y."/>
            <person name="Macchiaroli N."/>
            <person name="Nichol S."/>
            <person name="Paps J."/>
            <person name="Parkinson J."/>
            <person name="Pouchkina-Stantcheva N."/>
            <person name="Riddiford N."/>
            <person name="Rosenzvit M."/>
            <person name="Salinas G."/>
            <person name="Wasmuth J.D."/>
            <person name="Zamanian M."/>
            <person name="Zheng Y."/>
            <person name="Cai X."/>
            <person name="Soberon X."/>
            <person name="Olson P.D."/>
            <person name="Laclette J.P."/>
            <person name="Brehm K."/>
            <person name="Berriman M."/>
            <person name="Garciarrubio A."/>
            <person name="Bobes R.J."/>
            <person name="Fragoso G."/>
            <person name="Sanchez-Flores A."/>
            <person name="Estrada K."/>
            <person name="Cevallos M.A."/>
            <person name="Morett E."/>
            <person name="Gonzalez V."/>
            <person name="Portillo T."/>
            <person name="Ochoa-Leyva A."/>
            <person name="Jose M.V."/>
            <person name="Sciutto E."/>
            <person name="Landa A."/>
            <person name="Jimenez L."/>
            <person name="Valdes V."/>
            <person name="Carrero J.C."/>
            <person name="Larralde C."/>
            <person name="Morales-Montor J."/>
            <person name="Limon-Lason J."/>
            <person name="Soberon X."/>
            <person name="Laclette J.P."/>
        </authorList>
    </citation>
    <scope>NUCLEOTIDE SEQUENCE [LARGE SCALE GENOMIC DNA]</scope>
</reference>
<keyword evidence="2" id="KW-0433">Leucine-rich repeat</keyword>
<evidence type="ECO:0000313" key="8">
    <source>
        <dbReference type="WBParaSite" id="EgrG_000325100"/>
    </source>
</evidence>
<evidence type="ECO:0000313" key="7">
    <source>
        <dbReference type="Proteomes" id="UP000492820"/>
    </source>
</evidence>
<dbReference type="OrthoDB" id="5273213at2759"/>
<evidence type="ECO:0000313" key="6">
    <source>
        <dbReference type="EMBL" id="CDS23278.1"/>
    </source>
</evidence>
<dbReference type="AlphaFoldDB" id="A0A068X030"/>
<accession>A0A068X030</accession>
<dbReference type="SUPFAM" id="SSF52058">
    <property type="entry name" value="L domain-like"/>
    <property type="match status" value="1"/>
</dbReference>
<evidence type="ECO:0000256" key="1">
    <source>
        <dbReference type="ARBA" id="ARBA00015004"/>
    </source>
</evidence>
<protein>
    <recommendedName>
        <fullName evidence="1">Tubulin-specific chaperone E</fullName>
    </recommendedName>
    <alternativeName>
        <fullName evidence="4">Tubulin-folding cofactor E</fullName>
    </alternativeName>
</protein>
<dbReference type="InterPro" id="IPR000938">
    <property type="entry name" value="CAP-Gly_domain"/>
</dbReference>
<dbReference type="InterPro" id="IPR036859">
    <property type="entry name" value="CAP-Gly_dom_sf"/>
</dbReference>
<keyword evidence="3" id="KW-0677">Repeat</keyword>
<feature type="domain" description="CAP-Gly" evidence="5">
    <location>
        <begin position="48"/>
        <end position="92"/>
    </location>
</feature>
<evidence type="ECO:0000256" key="2">
    <source>
        <dbReference type="ARBA" id="ARBA00022614"/>
    </source>
</evidence>
<dbReference type="GO" id="GO:0007010">
    <property type="term" value="P:cytoskeleton organization"/>
    <property type="evidence" value="ECO:0007669"/>
    <property type="project" value="TreeGrafter"/>
</dbReference>
<sequence>MVGALRNVPNLANIYFGTSTGRIQDVSQCLIGCRVVKDEQFGTIKYVGPIVSSSVVWLGIDWDNPKSGRHDGTFKGAKYFNTHHPTSGSFLKPEKASLGTSLEEALVTRYGMCAECQIIARNPALFQSGDDPVSGVKLETGASPGQLKATMDMSLFEAEFIGDGVSKPSAPFTVEIFASSSGELNNHQTCGAGGVIQKFSRLRVACVSGMPVYRGLRRNENLAEDVRTLWPGPGGQMSEYLGALRELDLSSCLISKWVEVASICSQLPALLKLNVGFNRLRLPPTAENELFGLPEVERRLLLDIDVDVAVAEELCSSAFPSLTRLAAVHMPAEKDGGTPFGWSEITRILGWMPSLKEVCIAYNEFGDLPDPSMGIGFCLAELLQKLTEVDLTGTGQSSFTLIFSTLGRSTRLTSLVLNVNRIREVHLPRDVVLFPSMTQLAIRDNLISDWKSVNAMAQLPSLTNLIISQNPIFASTTPETARQELIARLPRLKSLNRQEIERDERRGAELDFLKRYGKVWAETERQDEEARRAFKEEYPGFEQLCEKYGAPESGETKSVVHALKESLVELTITCEPPMAAMSPREVVKRLPARMTVNHLRSLVRRLFRLPTTAAIDLVTCRWTLTPGNSASSASLAVTDWLPDGRQSRSRVNPFSPSMSQPSFSSLFPCYLPFNTTPN</sequence>